<feature type="repeat" description="ANK" evidence="3">
    <location>
        <begin position="85"/>
        <end position="117"/>
    </location>
</feature>
<name>A0A8B9FXG7_9PSIT</name>
<feature type="repeat" description="ANK" evidence="3">
    <location>
        <begin position="117"/>
        <end position="149"/>
    </location>
</feature>
<evidence type="ECO:0000256" key="1">
    <source>
        <dbReference type="ARBA" id="ARBA00022737"/>
    </source>
</evidence>
<dbReference type="Pfam" id="PF12796">
    <property type="entry name" value="Ank_2"/>
    <property type="match status" value="1"/>
</dbReference>
<organism evidence="4 5">
    <name type="scientific">Amazona collaria</name>
    <name type="common">yellow-billed parrot</name>
    <dbReference type="NCBI Taxonomy" id="241587"/>
    <lineage>
        <taxon>Eukaryota</taxon>
        <taxon>Metazoa</taxon>
        <taxon>Chordata</taxon>
        <taxon>Craniata</taxon>
        <taxon>Vertebrata</taxon>
        <taxon>Euteleostomi</taxon>
        <taxon>Archelosauria</taxon>
        <taxon>Archosauria</taxon>
        <taxon>Dinosauria</taxon>
        <taxon>Saurischia</taxon>
        <taxon>Theropoda</taxon>
        <taxon>Coelurosauria</taxon>
        <taxon>Aves</taxon>
        <taxon>Neognathae</taxon>
        <taxon>Neoaves</taxon>
        <taxon>Telluraves</taxon>
        <taxon>Australaves</taxon>
        <taxon>Psittaciformes</taxon>
        <taxon>Psittacidae</taxon>
        <taxon>Amazona</taxon>
    </lineage>
</organism>
<evidence type="ECO:0000313" key="5">
    <source>
        <dbReference type="Proteomes" id="UP000694522"/>
    </source>
</evidence>
<dbReference type="SMART" id="SM00248">
    <property type="entry name" value="ANK"/>
    <property type="match status" value="3"/>
</dbReference>
<keyword evidence="1" id="KW-0677">Repeat</keyword>
<protein>
    <submittedName>
        <fullName evidence="4">Uncharacterized protein</fullName>
    </submittedName>
</protein>
<dbReference type="PANTHER" id="PTHR24161:SF85">
    <property type="entry name" value="PALMITOYLTRANSFERASE HIP14"/>
    <property type="match status" value="1"/>
</dbReference>
<dbReference type="Ensembl" id="ENSACOT00000013698.1">
    <property type="protein sequence ID" value="ENSACOP00000013234.1"/>
    <property type="gene ID" value="ENSACOG00000009186.1"/>
</dbReference>
<reference evidence="4" key="1">
    <citation type="submission" date="2025-08" db="UniProtKB">
        <authorList>
            <consortium name="Ensembl"/>
        </authorList>
    </citation>
    <scope>IDENTIFICATION</scope>
</reference>
<evidence type="ECO:0000313" key="4">
    <source>
        <dbReference type="Ensembl" id="ENSACOP00000013234.1"/>
    </source>
</evidence>
<dbReference type="InterPro" id="IPR002110">
    <property type="entry name" value="Ankyrin_rpt"/>
</dbReference>
<proteinExistence type="predicted"/>
<dbReference type="PANTHER" id="PTHR24161">
    <property type="entry name" value="ANK_REP_REGION DOMAIN-CONTAINING PROTEIN-RELATED"/>
    <property type="match status" value="1"/>
</dbReference>
<feature type="repeat" description="ANK" evidence="3">
    <location>
        <begin position="52"/>
        <end position="84"/>
    </location>
</feature>
<dbReference type="Gene3D" id="1.25.40.20">
    <property type="entry name" value="Ankyrin repeat-containing domain"/>
    <property type="match status" value="1"/>
</dbReference>
<dbReference type="Proteomes" id="UP000694522">
    <property type="component" value="Unplaced"/>
</dbReference>
<keyword evidence="5" id="KW-1185">Reference proteome</keyword>
<evidence type="ECO:0000256" key="3">
    <source>
        <dbReference type="PROSITE-ProRule" id="PRU00023"/>
    </source>
</evidence>
<reference evidence="4" key="2">
    <citation type="submission" date="2025-09" db="UniProtKB">
        <authorList>
            <consortium name="Ensembl"/>
        </authorList>
    </citation>
    <scope>IDENTIFICATION</scope>
</reference>
<evidence type="ECO:0000256" key="2">
    <source>
        <dbReference type="ARBA" id="ARBA00023043"/>
    </source>
</evidence>
<dbReference type="SUPFAM" id="SSF48403">
    <property type="entry name" value="Ankyrin repeat"/>
    <property type="match status" value="1"/>
</dbReference>
<dbReference type="InterPro" id="IPR036770">
    <property type="entry name" value="Ankyrin_rpt-contain_sf"/>
</dbReference>
<dbReference type="PROSITE" id="PS50297">
    <property type="entry name" value="ANK_REP_REGION"/>
    <property type="match status" value="3"/>
</dbReference>
<dbReference type="AlphaFoldDB" id="A0A8B9FXG7"/>
<dbReference type="PRINTS" id="PR01415">
    <property type="entry name" value="ANKYRIN"/>
</dbReference>
<dbReference type="PROSITE" id="PS50088">
    <property type="entry name" value="ANK_REPEAT"/>
    <property type="match status" value="3"/>
</dbReference>
<sequence length="177" mass="19121">MYLSGIFAGASTKHKGIFIICQRERQCAIFTIDCSRINAHLQFWKVVESEQDDQTPLHISARLGKADIVQQLLQQGASPNAATTSGYTPLHLSAREGHEDVASVLLDHGASLSIITKGIAPVHLASQDGHVDMVSLLLTRNANVNLGNKVSVPPALLCGLMQCRMDCIPTVLSQFCC</sequence>
<keyword evidence="2 3" id="KW-0040">ANK repeat</keyword>
<accession>A0A8B9FXG7</accession>